<evidence type="ECO:0000256" key="3">
    <source>
        <dbReference type="ARBA" id="ARBA00022692"/>
    </source>
</evidence>
<organism evidence="8 9">
    <name type="scientific">Paraburkholderia edwinii</name>
    <dbReference type="NCBI Taxonomy" id="2861782"/>
    <lineage>
        <taxon>Bacteria</taxon>
        <taxon>Pseudomonadati</taxon>
        <taxon>Pseudomonadota</taxon>
        <taxon>Betaproteobacteria</taxon>
        <taxon>Burkholderiales</taxon>
        <taxon>Burkholderiaceae</taxon>
        <taxon>Paraburkholderia</taxon>
    </lineage>
</organism>
<keyword evidence="2" id="KW-1003">Cell membrane</keyword>
<gene>
    <name evidence="8" type="ORF">KZJ38_11025</name>
</gene>
<evidence type="ECO:0000256" key="5">
    <source>
        <dbReference type="ARBA" id="ARBA00023136"/>
    </source>
</evidence>
<proteinExistence type="predicted"/>
<reference evidence="8 9" key="1">
    <citation type="submission" date="2021-07" db="EMBL/GenBank/DDBJ databases">
        <title>Paraburkholderia edwinii protects Aspergillus sp. from phenazines by acting as a toxin sponge.</title>
        <authorList>
            <person name="Dahlstrom K.M."/>
            <person name="Newman D.K."/>
        </authorList>
    </citation>
    <scope>NUCLEOTIDE SEQUENCE [LARGE SCALE GENOMIC DNA]</scope>
    <source>
        <strain evidence="8 9">Pe01</strain>
    </source>
</reference>
<feature type="compositionally biased region" description="Low complexity" evidence="6">
    <location>
        <begin position="268"/>
        <end position="280"/>
    </location>
</feature>
<evidence type="ECO:0000256" key="4">
    <source>
        <dbReference type="ARBA" id="ARBA00022989"/>
    </source>
</evidence>
<evidence type="ECO:0000256" key="1">
    <source>
        <dbReference type="ARBA" id="ARBA00004651"/>
    </source>
</evidence>
<sequence length="314" mass="34569">MTLLSLFDPWEPSLSLVVVIVAAAILFARGARRIRVSVVRQAAFWLGLALFYVALHTRLDYYAEHQFFVHRLQHLVLHHLAPLIMMAAYPCGVLRAGLPLRWRSALRRWQRTRPARLAAAVLLNPAFISIAFVVSVVFWLIPSVQFVAMLDWRLYRLMNWSVAISGLLYWWMLLDHRPSPPSRARPGLRVLSPAITMTPQILVGAIITFSSQDLYPIFTLCGRAFTSLPASLDQSLGGLIMWVPAGVLEAIGAMMALRNLMRLSASPRAAKARPRAGQAAHGRPPAQPAATAAIPARPAAAAHPPASSSGQHHA</sequence>
<feature type="compositionally biased region" description="Low complexity" evidence="6">
    <location>
        <begin position="288"/>
        <end position="306"/>
    </location>
</feature>
<dbReference type="RefSeq" id="WP_219795951.1">
    <property type="nucleotide sequence ID" value="NZ_CP080095.1"/>
</dbReference>
<evidence type="ECO:0000313" key="8">
    <source>
        <dbReference type="EMBL" id="QYD66957.1"/>
    </source>
</evidence>
<keyword evidence="5 7" id="KW-0472">Membrane</keyword>
<feature type="transmembrane region" description="Helical" evidence="7">
    <location>
        <begin position="12"/>
        <end position="31"/>
    </location>
</feature>
<keyword evidence="3 7" id="KW-0812">Transmembrane</keyword>
<accession>A0ABX8UHY1</accession>
<name>A0ABX8UHY1_9BURK</name>
<feature type="transmembrane region" description="Helical" evidence="7">
    <location>
        <begin position="75"/>
        <end position="96"/>
    </location>
</feature>
<feature type="region of interest" description="Disordered" evidence="6">
    <location>
        <begin position="268"/>
        <end position="314"/>
    </location>
</feature>
<feature type="transmembrane region" description="Helical" evidence="7">
    <location>
        <begin position="38"/>
        <end position="55"/>
    </location>
</feature>
<dbReference type="EMBL" id="CP080095">
    <property type="protein sequence ID" value="QYD66957.1"/>
    <property type="molecule type" value="Genomic_DNA"/>
</dbReference>
<comment type="subcellular location">
    <subcellularLocation>
        <location evidence="1">Cell membrane</location>
        <topology evidence="1">Multi-pass membrane protein</topology>
    </subcellularLocation>
</comment>
<protein>
    <submittedName>
        <fullName evidence="8">Cytochrome c oxidase assembly protein</fullName>
    </submittedName>
</protein>
<feature type="transmembrane region" description="Helical" evidence="7">
    <location>
        <begin position="239"/>
        <end position="257"/>
    </location>
</feature>
<dbReference type="InterPro" id="IPR019108">
    <property type="entry name" value="Caa3_assmbl_CtaG-rel"/>
</dbReference>
<feature type="transmembrane region" description="Helical" evidence="7">
    <location>
        <begin position="186"/>
        <end position="209"/>
    </location>
</feature>
<evidence type="ECO:0000256" key="2">
    <source>
        <dbReference type="ARBA" id="ARBA00022475"/>
    </source>
</evidence>
<evidence type="ECO:0000256" key="7">
    <source>
        <dbReference type="SAM" id="Phobius"/>
    </source>
</evidence>
<evidence type="ECO:0000313" key="9">
    <source>
        <dbReference type="Proteomes" id="UP000826462"/>
    </source>
</evidence>
<feature type="transmembrane region" description="Helical" evidence="7">
    <location>
        <begin position="153"/>
        <end position="174"/>
    </location>
</feature>
<evidence type="ECO:0000256" key="6">
    <source>
        <dbReference type="SAM" id="MobiDB-lite"/>
    </source>
</evidence>
<dbReference type="Proteomes" id="UP000826462">
    <property type="component" value="Chromosome 1"/>
</dbReference>
<dbReference type="Pfam" id="PF09678">
    <property type="entry name" value="Caa3_CtaG"/>
    <property type="match status" value="1"/>
</dbReference>
<feature type="transmembrane region" description="Helical" evidence="7">
    <location>
        <begin position="117"/>
        <end position="141"/>
    </location>
</feature>
<keyword evidence="4 7" id="KW-1133">Transmembrane helix</keyword>
<keyword evidence="9" id="KW-1185">Reference proteome</keyword>